<sequence>MQTITLHSHVGKDGILHLDVPVGMTDADLEVTLTVQAVKSVPENSWSPGFFEKTFGAWEGEPLVREEQGEFESRESFD</sequence>
<dbReference type="EMBL" id="NAPY01000015">
    <property type="protein sequence ID" value="MUL36944.1"/>
    <property type="molecule type" value="Genomic_DNA"/>
</dbReference>
<dbReference type="Proteomes" id="UP000441797">
    <property type="component" value="Unassembled WGS sequence"/>
</dbReference>
<proteinExistence type="predicted"/>
<dbReference type="AlphaFoldDB" id="A0A6N8FW02"/>
<dbReference type="OrthoDB" id="26670at2"/>
<dbReference type="RefSeq" id="WP_105218586.1">
    <property type="nucleotide sequence ID" value="NZ_CAWNSU010000128.1"/>
</dbReference>
<evidence type="ECO:0000313" key="2">
    <source>
        <dbReference type="Proteomes" id="UP000441797"/>
    </source>
</evidence>
<gene>
    <name evidence="1" type="ORF">BWI75_11455</name>
</gene>
<protein>
    <submittedName>
        <fullName evidence="1">Uncharacterized protein</fullName>
    </submittedName>
</protein>
<keyword evidence="2" id="KW-1185">Reference proteome</keyword>
<organism evidence="1 2">
    <name type="scientific">Gloeocapsopsis dulcis AAB1 = 1H9</name>
    <dbReference type="NCBI Taxonomy" id="1433147"/>
    <lineage>
        <taxon>Bacteria</taxon>
        <taxon>Bacillati</taxon>
        <taxon>Cyanobacteriota</taxon>
        <taxon>Cyanophyceae</taxon>
        <taxon>Oscillatoriophycideae</taxon>
        <taxon>Chroococcales</taxon>
        <taxon>Chroococcaceae</taxon>
        <taxon>Gloeocapsopsis</taxon>
        <taxon>Gloeocapsopsis dulcis</taxon>
    </lineage>
</organism>
<evidence type="ECO:0000313" key="1">
    <source>
        <dbReference type="EMBL" id="MUL36944.1"/>
    </source>
</evidence>
<name>A0A6N8FW02_9CHRO</name>
<reference evidence="1 2" key="1">
    <citation type="journal article" date="2019" name="Front. Microbiol.">
        <title>Genomic Features for Desiccation Tolerance and Sugar Biosynthesis in the Extremophile Gloeocapsopsis sp. UTEX B3054.</title>
        <authorList>
            <person name="Urrejola C."/>
            <person name="Alcorta J."/>
            <person name="Salas L."/>
            <person name="Vasquez M."/>
            <person name="Polz M.F."/>
            <person name="Vicuna R."/>
            <person name="Diez B."/>
        </authorList>
    </citation>
    <scope>NUCLEOTIDE SEQUENCE [LARGE SCALE GENOMIC DNA]</scope>
    <source>
        <strain evidence="1 2">1H9</strain>
    </source>
</reference>
<comment type="caution">
    <text evidence="1">The sequence shown here is derived from an EMBL/GenBank/DDBJ whole genome shotgun (WGS) entry which is preliminary data.</text>
</comment>
<accession>A0A6N8FW02</accession>